<gene>
    <name evidence="1" type="ORF">OXH55_07820</name>
</gene>
<evidence type="ECO:0008006" key="3">
    <source>
        <dbReference type="Google" id="ProtNLM"/>
    </source>
</evidence>
<dbReference type="EMBL" id="JAPQES010000002">
    <property type="protein sequence ID" value="MCY6370542.1"/>
    <property type="molecule type" value="Genomic_DNA"/>
</dbReference>
<dbReference type="InterPro" id="IPR016181">
    <property type="entry name" value="Acyl_CoA_acyltransferase"/>
</dbReference>
<organism evidence="1 2">
    <name type="scientific">Clostridium ganghwense</name>
    <dbReference type="NCBI Taxonomy" id="312089"/>
    <lineage>
        <taxon>Bacteria</taxon>
        <taxon>Bacillati</taxon>
        <taxon>Bacillota</taxon>
        <taxon>Clostridia</taxon>
        <taxon>Eubacteriales</taxon>
        <taxon>Clostridiaceae</taxon>
        <taxon>Clostridium</taxon>
    </lineage>
</organism>
<name>A0ABT4CNC7_9CLOT</name>
<dbReference type="Proteomes" id="UP001079657">
    <property type="component" value="Unassembled WGS sequence"/>
</dbReference>
<evidence type="ECO:0000313" key="1">
    <source>
        <dbReference type="EMBL" id="MCY6370542.1"/>
    </source>
</evidence>
<proteinExistence type="predicted"/>
<dbReference type="Gene3D" id="3.40.630.30">
    <property type="match status" value="1"/>
</dbReference>
<protein>
    <recommendedName>
        <fullName evidence="3">GNAT family N-acetyltransferase</fullName>
    </recommendedName>
</protein>
<comment type="caution">
    <text evidence="1">The sequence shown here is derived from an EMBL/GenBank/DDBJ whole genome shotgun (WGS) entry which is preliminary data.</text>
</comment>
<accession>A0ABT4CNC7</accession>
<dbReference type="SUPFAM" id="SSF55729">
    <property type="entry name" value="Acyl-CoA N-acyltransferases (Nat)"/>
    <property type="match status" value="1"/>
</dbReference>
<reference evidence="1" key="1">
    <citation type="submission" date="2022-12" db="EMBL/GenBank/DDBJ databases">
        <authorList>
            <person name="Wang J."/>
        </authorList>
    </citation>
    <scope>NUCLEOTIDE SEQUENCE</scope>
    <source>
        <strain evidence="1">HY-42-06</strain>
    </source>
</reference>
<keyword evidence="2" id="KW-1185">Reference proteome</keyword>
<sequence length="305" mass="35793">MSYVDEIGYLNNNYANSFKEWGEPITLGESRGWLLKRKIAGYNLYDAMGLYPLFCCKDWKKLSLDFQKLKNNLVSITLVTDPFGEYKITELYKIFDFVKPFKKHYIVDLSCELNKFIYKGHKRKAKKALKDIEVEICTKNCVRYLDEFIELYNVLIKRHKITGIRRFSRKAFEYQLKTPGTILIRGVYDGRVVGMKLCIIHEDVAYDHLMAISHEGYNMHASYGITLRELEYLKNKVKWIDLGANAGINSNLNDGLNQFKRGWSTGKKMVYLCGKVLDEEKYDGITWRLKKSSVEYFPEYREGEF</sequence>
<dbReference type="RefSeq" id="WP_268049277.1">
    <property type="nucleotide sequence ID" value="NZ_JAPQES010000002.1"/>
</dbReference>
<evidence type="ECO:0000313" key="2">
    <source>
        <dbReference type="Proteomes" id="UP001079657"/>
    </source>
</evidence>